<dbReference type="SUPFAM" id="SSF48295">
    <property type="entry name" value="TrpR-like"/>
    <property type="match status" value="1"/>
</dbReference>
<dbReference type="Pfam" id="PF01527">
    <property type="entry name" value="HTH_Tnp_1"/>
    <property type="match status" value="1"/>
</dbReference>
<dbReference type="InterPro" id="IPR002514">
    <property type="entry name" value="Transposase_8"/>
</dbReference>
<dbReference type="InterPro" id="IPR008878">
    <property type="entry name" value="Transposase_IS66_Orf2"/>
</dbReference>
<evidence type="ECO:0000313" key="2">
    <source>
        <dbReference type="Proteomes" id="UP001595974"/>
    </source>
</evidence>
<sequence length="200" mass="21327">MDQRPRRGTRWPYRRHTIELKRAVVEQSRQPGASVSRLAHPHDINAKQIFAWRKGQHEGRLGVAAFVPIIHTDTDALDAPEMLDAPAAALGRLTIEARAHGSPSKEVSTARPSAASCCATAATSVPHYGKRICTAAGIIDMRRGFDGLAALAQTPFETDPFSGHIVAFNRVSGPSAETGSGCCGGMATDSRGMRPCTGDL</sequence>
<proteinExistence type="predicted"/>
<reference evidence="2" key="1">
    <citation type="journal article" date="2019" name="Int. J. Syst. Evol. Microbiol.">
        <title>The Global Catalogue of Microorganisms (GCM) 10K type strain sequencing project: providing services to taxonomists for standard genome sequencing and annotation.</title>
        <authorList>
            <consortium name="The Broad Institute Genomics Platform"/>
            <consortium name="The Broad Institute Genome Sequencing Center for Infectious Disease"/>
            <person name="Wu L."/>
            <person name="Ma J."/>
        </authorList>
    </citation>
    <scope>NUCLEOTIDE SEQUENCE [LARGE SCALE GENOMIC DNA]</scope>
    <source>
        <strain evidence="2">SHR3</strain>
    </source>
</reference>
<accession>A0ABW1AQ25</accession>
<evidence type="ECO:0000313" key="1">
    <source>
        <dbReference type="EMBL" id="MFC5769266.1"/>
    </source>
</evidence>
<dbReference type="Pfam" id="PF05717">
    <property type="entry name" value="TnpB_IS66"/>
    <property type="match status" value="1"/>
</dbReference>
<protein>
    <submittedName>
        <fullName evidence="1">Transposase</fullName>
    </submittedName>
</protein>
<dbReference type="EMBL" id="JBHSOG010000027">
    <property type="protein sequence ID" value="MFC5769266.1"/>
    <property type="molecule type" value="Genomic_DNA"/>
</dbReference>
<dbReference type="InterPro" id="IPR010921">
    <property type="entry name" value="Trp_repressor/repl_initiator"/>
</dbReference>
<comment type="caution">
    <text evidence="1">The sequence shown here is derived from an EMBL/GenBank/DDBJ whole genome shotgun (WGS) entry which is preliminary data.</text>
</comment>
<organism evidence="1 2">
    <name type="scientific">Thauera sinica</name>
    <dbReference type="NCBI Taxonomy" id="2665146"/>
    <lineage>
        <taxon>Bacteria</taxon>
        <taxon>Pseudomonadati</taxon>
        <taxon>Pseudomonadota</taxon>
        <taxon>Betaproteobacteria</taxon>
        <taxon>Rhodocyclales</taxon>
        <taxon>Zoogloeaceae</taxon>
        <taxon>Thauera</taxon>
    </lineage>
</organism>
<name>A0ABW1AQ25_9RHOO</name>
<dbReference type="RefSeq" id="WP_198363300.1">
    <property type="nucleotide sequence ID" value="NZ_JBHSOG010000027.1"/>
</dbReference>
<dbReference type="Proteomes" id="UP001595974">
    <property type="component" value="Unassembled WGS sequence"/>
</dbReference>
<gene>
    <name evidence="1" type="ORF">ACFPTN_07750</name>
</gene>
<keyword evidence="2" id="KW-1185">Reference proteome</keyword>